<evidence type="ECO:0000313" key="5">
    <source>
        <dbReference type="EMBL" id="MFD2563359.1"/>
    </source>
</evidence>
<name>A0ABW5LGU6_9FLAO</name>
<dbReference type="Proteomes" id="UP001597319">
    <property type="component" value="Unassembled WGS sequence"/>
</dbReference>
<protein>
    <recommendedName>
        <fullName evidence="4">5-formyltetrahydrofolate cyclo-ligase</fullName>
        <ecNumber evidence="4">6.3.3.2</ecNumber>
    </recommendedName>
</protein>
<dbReference type="EMBL" id="JBHULE010000019">
    <property type="protein sequence ID" value="MFD2563359.1"/>
    <property type="molecule type" value="Genomic_DNA"/>
</dbReference>
<keyword evidence="5" id="KW-0436">Ligase</keyword>
<dbReference type="PANTHER" id="PTHR23407:SF1">
    <property type="entry name" value="5-FORMYLTETRAHYDROFOLATE CYCLO-LIGASE"/>
    <property type="match status" value="1"/>
</dbReference>
<dbReference type="NCBIfam" id="TIGR02727">
    <property type="entry name" value="MTHFS_bact"/>
    <property type="match status" value="1"/>
</dbReference>
<dbReference type="InterPro" id="IPR002698">
    <property type="entry name" value="FTHF_cligase"/>
</dbReference>
<evidence type="ECO:0000256" key="2">
    <source>
        <dbReference type="ARBA" id="ARBA00022741"/>
    </source>
</evidence>
<comment type="cofactor">
    <cofactor evidence="4">
        <name>Mg(2+)</name>
        <dbReference type="ChEBI" id="CHEBI:18420"/>
    </cofactor>
</comment>
<comment type="caution">
    <text evidence="5">The sequence shown here is derived from an EMBL/GenBank/DDBJ whole genome shotgun (WGS) entry which is preliminary data.</text>
</comment>
<accession>A0ABW5LGU6</accession>
<dbReference type="SUPFAM" id="SSF100950">
    <property type="entry name" value="NagB/RpiA/CoA transferase-like"/>
    <property type="match status" value="1"/>
</dbReference>
<dbReference type="GO" id="GO:0030272">
    <property type="term" value="F:5-formyltetrahydrofolate cyclo-ligase activity"/>
    <property type="evidence" value="ECO:0007669"/>
    <property type="project" value="UniProtKB-EC"/>
</dbReference>
<evidence type="ECO:0000256" key="1">
    <source>
        <dbReference type="ARBA" id="ARBA00010638"/>
    </source>
</evidence>
<evidence type="ECO:0000256" key="3">
    <source>
        <dbReference type="ARBA" id="ARBA00022840"/>
    </source>
</evidence>
<dbReference type="PANTHER" id="PTHR23407">
    <property type="entry name" value="ATPASE INHIBITOR/5-FORMYLTETRAHYDROFOLATE CYCLO-LIGASE"/>
    <property type="match status" value="1"/>
</dbReference>
<sequence length="188" mass="21455">MSKLDLRKKYKKLRAELSEEEIDDLSVAVANNLLKLPIWEQSFYHIFLSIQKQKEINTEFILHILQGKDKNIVVSKSNFENNTLEHILLTDATILKVNSWGIPEPIDGIPIAEEKIEVVFVPLLAFDHRGNRVGYGKGFYDKFLSKCNAEVIKIGLSFFTPEEKIGGILSTDIGLDYCVTPSKFYTFN</sequence>
<dbReference type="Pfam" id="PF01812">
    <property type="entry name" value="5-FTHF_cyc-lig"/>
    <property type="match status" value="1"/>
</dbReference>
<proteinExistence type="inferred from homology"/>
<comment type="catalytic activity">
    <reaction evidence="4">
        <text>(6S)-5-formyl-5,6,7,8-tetrahydrofolate + ATP = (6R)-5,10-methenyltetrahydrofolate + ADP + phosphate</text>
        <dbReference type="Rhea" id="RHEA:10488"/>
        <dbReference type="ChEBI" id="CHEBI:30616"/>
        <dbReference type="ChEBI" id="CHEBI:43474"/>
        <dbReference type="ChEBI" id="CHEBI:57455"/>
        <dbReference type="ChEBI" id="CHEBI:57457"/>
        <dbReference type="ChEBI" id="CHEBI:456216"/>
        <dbReference type="EC" id="6.3.3.2"/>
    </reaction>
</comment>
<keyword evidence="2 4" id="KW-0547">Nucleotide-binding</keyword>
<dbReference type="InterPro" id="IPR024185">
    <property type="entry name" value="FTHF_cligase-like_sf"/>
</dbReference>
<dbReference type="InterPro" id="IPR037171">
    <property type="entry name" value="NagB/RpiA_transferase-like"/>
</dbReference>
<dbReference type="RefSeq" id="WP_378294501.1">
    <property type="nucleotide sequence ID" value="NZ_JBHULE010000019.1"/>
</dbReference>
<evidence type="ECO:0000313" key="6">
    <source>
        <dbReference type="Proteomes" id="UP001597319"/>
    </source>
</evidence>
<gene>
    <name evidence="5" type="ORF">ACFSR1_11830</name>
</gene>
<keyword evidence="4" id="KW-0460">Magnesium</keyword>
<keyword evidence="4" id="KW-0479">Metal-binding</keyword>
<comment type="similarity">
    <text evidence="1 4">Belongs to the 5-formyltetrahydrofolate cyclo-ligase family.</text>
</comment>
<keyword evidence="3 4" id="KW-0067">ATP-binding</keyword>
<keyword evidence="6" id="KW-1185">Reference proteome</keyword>
<dbReference type="PIRSF" id="PIRSF006806">
    <property type="entry name" value="FTHF_cligase"/>
    <property type="match status" value="1"/>
</dbReference>
<evidence type="ECO:0000256" key="4">
    <source>
        <dbReference type="RuleBase" id="RU361279"/>
    </source>
</evidence>
<reference evidence="6" key="1">
    <citation type="journal article" date="2019" name="Int. J. Syst. Evol. Microbiol.">
        <title>The Global Catalogue of Microorganisms (GCM) 10K type strain sequencing project: providing services to taxonomists for standard genome sequencing and annotation.</title>
        <authorList>
            <consortium name="The Broad Institute Genomics Platform"/>
            <consortium name="The Broad Institute Genome Sequencing Center for Infectious Disease"/>
            <person name="Wu L."/>
            <person name="Ma J."/>
        </authorList>
    </citation>
    <scope>NUCLEOTIDE SEQUENCE [LARGE SCALE GENOMIC DNA]</scope>
    <source>
        <strain evidence="6">KCTC 52274</strain>
    </source>
</reference>
<dbReference type="Gene3D" id="3.40.50.10420">
    <property type="entry name" value="NagB/RpiA/CoA transferase-like"/>
    <property type="match status" value="1"/>
</dbReference>
<dbReference type="EC" id="6.3.3.2" evidence="4"/>
<organism evidence="5 6">
    <name type="scientific">Aquimarina rubra</name>
    <dbReference type="NCBI Taxonomy" id="1920033"/>
    <lineage>
        <taxon>Bacteria</taxon>
        <taxon>Pseudomonadati</taxon>
        <taxon>Bacteroidota</taxon>
        <taxon>Flavobacteriia</taxon>
        <taxon>Flavobacteriales</taxon>
        <taxon>Flavobacteriaceae</taxon>
        <taxon>Aquimarina</taxon>
    </lineage>
</organism>